<dbReference type="NCBIfam" id="TIGR00328">
    <property type="entry name" value="flhB"/>
    <property type="match status" value="1"/>
</dbReference>
<dbReference type="GO" id="GO:0005886">
    <property type="term" value="C:plasma membrane"/>
    <property type="evidence" value="ECO:0007669"/>
    <property type="project" value="UniProtKB-SubCell"/>
</dbReference>
<dbReference type="KEGG" id="rul:UC8_49350"/>
<dbReference type="AlphaFoldDB" id="A0A5B9R8G1"/>
<keyword evidence="9 13" id="KW-1133">Transmembrane helix</keyword>
<dbReference type="Gene3D" id="6.10.250.2080">
    <property type="match status" value="1"/>
</dbReference>
<keyword evidence="15" id="KW-0282">Flagellum</keyword>
<evidence type="ECO:0000256" key="1">
    <source>
        <dbReference type="ARBA" id="ARBA00004651"/>
    </source>
</evidence>
<dbReference type="EMBL" id="CP042914">
    <property type="protein sequence ID" value="QEG42893.1"/>
    <property type="molecule type" value="Genomic_DNA"/>
</dbReference>
<evidence type="ECO:0000256" key="11">
    <source>
        <dbReference type="ARBA" id="ARBA00023225"/>
    </source>
</evidence>
<feature type="compositionally biased region" description="Basic and acidic residues" evidence="14">
    <location>
        <begin position="1"/>
        <end position="25"/>
    </location>
</feature>
<organism evidence="15 16">
    <name type="scientific">Roseimaritima ulvae</name>
    <dbReference type="NCBI Taxonomy" id="980254"/>
    <lineage>
        <taxon>Bacteria</taxon>
        <taxon>Pseudomonadati</taxon>
        <taxon>Planctomycetota</taxon>
        <taxon>Planctomycetia</taxon>
        <taxon>Pirellulales</taxon>
        <taxon>Pirellulaceae</taxon>
        <taxon>Roseimaritima</taxon>
    </lineage>
</organism>
<dbReference type="Gene3D" id="3.40.1690.10">
    <property type="entry name" value="secretion proteins EscU"/>
    <property type="match status" value="1"/>
</dbReference>
<evidence type="ECO:0000256" key="10">
    <source>
        <dbReference type="ARBA" id="ARBA00023136"/>
    </source>
</evidence>
<gene>
    <name evidence="13 15" type="primary">flhB</name>
    <name evidence="15" type="ORF">UC8_49350</name>
</gene>
<keyword evidence="15" id="KW-0966">Cell projection</keyword>
<evidence type="ECO:0000256" key="12">
    <source>
        <dbReference type="ARBA" id="ARBA00025078"/>
    </source>
</evidence>
<dbReference type="RefSeq" id="WP_068132852.1">
    <property type="nucleotide sequence ID" value="NZ_CP042914.1"/>
</dbReference>
<keyword evidence="10 13" id="KW-0472">Membrane</keyword>
<dbReference type="Pfam" id="PF01312">
    <property type="entry name" value="Bac_export_2"/>
    <property type="match status" value="1"/>
</dbReference>
<evidence type="ECO:0000256" key="7">
    <source>
        <dbReference type="ARBA" id="ARBA00022795"/>
    </source>
</evidence>
<keyword evidence="16" id="KW-1185">Reference proteome</keyword>
<dbReference type="InterPro" id="IPR029025">
    <property type="entry name" value="T3SS_substrate_exporter_C"/>
</dbReference>
<evidence type="ECO:0000256" key="2">
    <source>
        <dbReference type="ARBA" id="ARBA00010690"/>
    </source>
</evidence>
<comment type="similarity">
    <text evidence="2 13">Belongs to the type III secretion exporter family.</text>
</comment>
<dbReference type="OrthoDB" id="9807950at2"/>
<keyword evidence="15" id="KW-0969">Cilium</keyword>
<dbReference type="PANTHER" id="PTHR30531:SF12">
    <property type="entry name" value="FLAGELLAR BIOSYNTHETIC PROTEIN FLHB"/>
    <property type="match status" value="1"/>
</dbReference>
<dbReference type="InterPro" id="IPR006136">
    <property type="entry name" value="FlhB"/>
</dbReference>
<dbReference type="Proteomes" id="UP000325286">
    <property type="component" value="Chromosome"/>
</dbReference>
<feature type="transmembrane region" description="Helical" evidence="13">
    <location>
        <begin position="26"/>
        <end position="48"/>
    </location>
</feature>
<keyword evidence="4 13" id="KW-0813">Transport</keyword>
<evidence type="ECO:0000256" key="14">
    <source>
        <dbReference type="SAM" id="MobiDB-lite"/>
    </source>
</evidence>
<feature type="transmembrane region" description="Helical" evidence="13">
    <location>
        <begin position="90"/>
        <end position="115"/>
    </location>
</feature>
<reference evidence="15 16" key="1">
    <citation type="submission" date="2019-08" db="EMBL/GenBank/DDBJ databases">
        <title>Deep-cultivation of Planctomycetes and their phenomic and genomic characterization uncovers novel biology.</title>
        <authorList>
            <person name="Wiegand S."/>
            <person name="Jogler M."/>
            <person name="Boedeker C."/>
            <person name="Pinto D."/>
            <person name="Vollmers J."/>
            <person name="Rivas-Marin E."/>
            <person name="Kohn T."/>
            <person name="Peeters S.H."/>
            <person name="Heuer A."/>
            <person name="Rast P."/>
            <person name="Oberbeckmann S."/>
            <person name="Bunk B."/>
            <person name="Jeske O."/>
            <person name="Meyerdierks A."/>
            <person name="Storesund J.E."/>
            <person name="Kallscheuer N."/>
            <person name="Luecker S."/>
            <person name="Lage O.M."/>
            <person name="Pohl T."/>
            <person name="Merkel B.J."/>
            <person name="Hornburger P."/>
            <person name="Mueller R.-W."/>
            <person name="Bruemmer F."/>
            <person name="Labrenz M."/>
            <person name="Spormann A.M."/>
            <person name="Op den Camp H."/>
            <person name="Overmann J."/>
            <person name="Amann R."/>
            <person name="Jetten M.S.M."/>
            <person name="Mascher T."/>
            <person name="Medema M.H."/>
            <person name="Devos D.P."/>
            <person name="Kaster A.-K."/>
            <person name="Ovreas L."/>
            <person name="Rohde M."/>
            <person name="Galperin M.Y."/>
            <person name="Jogler C."/>
        </authorList>
    </citation>
    <scope>NUCLEOTIDE SEQUENCE [LARGE SCALE GENOMIC DNA]</scope>
    <source>
        <strain evidence="15 16">UC8</strain>
    </source>
</reference>
<comment type="subcellular location">
    <subcellularLocation>
        <location evidence="1">Cell membrane</location>
        <topology evidence="1">Multi-pass membrane protein</topology>
    </subcellularLocation>
</comment>
<sequence>MAESNGEKKHSASDQRRRKAREEGQVVKSQDLTSAAMLMAAVIALYWFGRDTVDKLAATLAEALSDGPDLALTTDVATANLAATAMRLGWIVMPMLLLMFVAGIAVNVGQVGLLLSTKKLMPQFSHINPVSGLKRILSLQGLMRLAFGIFKIGVIAYVAYLSIMQQQDAILGIAAMEIPLLAKTLFESLFRTSLWIAAALLFLALLEYAYQWWKHEEDMKMTDQEVRDEMKESDGDPQMKARRRQIQRQLAMQQIASEVPKADVVVANPTELSVAIKYDPAQMAAPMVVAKGAGTVAQRIRRVALEHGVPIVERKPLAQILYKTVEVGESIPLEQYQAVAEVLRYVYQLQGKTVPQAAA</sequence>
<evidence type="ECO:0000256" key="3">
    <source>
        <dbReference type="ARBA" id="ARBA00021622"/>
    </source>
</evidence>
<keyword evidence="5 13" id="KW-1003">Cell membrane</keyword>
<evidence type="ECO:0000256" key="6">
    <source>
        <dbReference type="ARBA" id="ARBA00022692"/>
    </source>
</evidence>
<dbReference type="GO" id="GO:0009306">
    <property type="term" value="P:protein secretion"/>
    <property type="evidence" value="ECO:0007669"/>
    <property type="project" value="InterPro"/>
</dbReference>
<comment type="function">
    <text evidence="12 13">Required for formation of the rod structure in the basal body of the flagellar apparatus. Together with FliI and FliH, may constitute the export apparatus of flagellin.</text>
</comment>
<evidence type="ECO:0000256" key="5">
    <source>
        <dbReference type="ARBA" id="ARBA00022475"/>
    </source>
</evidence>
<evidence type="ECO:0000256" key="8">
    <source>
        <dbReference type="ARBA" id="ARBA00022927"/>
    </source>
</evidence>
<feature type="transmembrane region" description="Helical" evidence="13">
    <location>
        <begin position="193"/>
        <end position="213"/>
    </location>
</feature>
<dbReference type="GO" id="GO:0044780">
    <property type="term" value="P:bacterial-type flagellum assembly"/>
    <property type="evidence" value="ECO:0007669"/>
    <property type="project" value="InterPro"/>
</dbReference>
<evidence type="ECO:0000313" key="16">
    <source>
        <dbReference type="Proteomes" id="UP000325286"/>
    </source>
</evidence>
<dbReference type="InterPro" id="IPR006135">
    <property type="entry name" value="T3SS_substrate_exporter"/>
</dbReference>
<feature type="region of interest" description="Disordered" evidence="14">
    <location>
        <begin position="1"/>
        <end position="26"/>
    </location>
</feature>
<evidence type="ECO:0000256" key="4">
    <source>
        <dbReference type="ARBA" id="ARBA00022448"/>
    </source>
</evidence>
<evidence type="ECO:0000256" key="9">
    <source>
        <dbReference type="ARBA" id="ARBA00022989"/>
    </source>
</evidence>
<dbReference type="SUPFAM" id="SSF160544">
    <property type="entry name" value="EscU C-terminal domain-like"/>
    <property type="match status" value="1"/>
</dbReference>
<name>A0A5B9R8G1_9BACT</name>
<keyword evidence="8 13" id="KW-0653">Protein transport</keyword>
<dbReference type="PANTHER" id="PTHR30531">
    <property type="entry name" value="FLAGELLAR BIOSYNTHETIC PROTEIN FLHB"/>
    <property type="match status" value="1"/>
</dbReference>
<evidence type="ECO:0000313" key="15">
    <source>
        <dbReference type="EMBL" id="QEG42893.1"/>
    </source>
</evidence>
<dbReference type="PRINTS" id="PR00950">
    <property type="entry name" value="TYPE3IMSPROT"/>
</dbReference>
<proteinExistence type="inferred from homology"/>
<keyword evidence="7 13" id="KW-1005">Bacterial flagellum biogenesis</keyword>
<feature type="transmembrane region" description="Helical" evidence="13">
    <location>
        <begin position="142"/>
        <end position="163"/>
    </location>
</feature>
<protein>
    <recommendedName>
        <fullName evidence="3 13">Flagellar biosynthetic protein FlhB</fullName>
    </recommendedName>
</protein>
<keyword evidence="11 13" id="KW-1006">Bacterial flagellum protein export</keyword>
<accession>A0A5B9R8G1</accession>
<evidence type="ECO:0000256" key="13">
    <source>
        <dbReference type="RuleBase" id="RU364091"/>
    </source>
</evidence>
<keyword evidence="6 13" id="KW-0812">Transmembrane</keyword>